<evidence type="ECO:0000256" key="1">
    <source>
        <dbReference type="ARBA" id="ARBA00009741"/>
    </source>
</evidence>
<dbReference type="InterPro" id="IPR029063">
    <property type="entry name" value="SAM-dependent_MTases_sf"/>
</dbReference>
<feature type="binding site" evidence="6">
    <location>
        <position position="205"/>
    </location>
    <ligand>
        <name>S-adenosyl-L-methionine</name>
        <dbReference type="ChEBI" id="CHEBI:59789"/>
    </ligand>
</feature>
<feature type="binding site" evidence="6">
    <location>
        <position position="248"/>
    </location>
    <ligand>
        <name>S-adenosyl-L-methionine</name>
        <dbReference type="ChEBI" id="CHEBI:59789"/>
    </ligand>
</feature>
<dbReference type="PANTHER" id="PTHR43648:SF1">
    <property type="entry name" value="ELECTRON TRANSFER FLAVOPROTEIN BETA SUBUNIT LYSINE METHYLTRANSFERASE"/>
    <property type="match status" value="1"/>
</dbReference>
<feature type="binding site" evidence="6">
    <location>
        <position position="162"/>
    </location>
    <ligand>
        <name>S-adenosyl-L-methionine</name>
        <dbReference type="ChEBI" id="CHEBI:59789"/>
    </ligand>
</feature>
<dbReference type="Gene3D" id="3.40.50.150">
    <property type="entry name" value="Vaccinia Virus protein VP39"/>
    <property type="match status" value="1"/>
</dbReference>
<dbReference type="SUPFAM" id="SSF53335">
    <property type="entry name" value="S-adenosyl-L-methionine-dependent methyltransferases"/>
    <property type="match status" value="1"/>
</dbReference>
<dbReference type="Pfam" id="PF06325">
    <property type="entry name" value="PrmA"/>
    <property type="match status" value="1"/>
</dbReference>
<evidence type="ECO:0000313" key="8">
    <source>
        <dbReference type="Proteomes" id="UP001595772"/>
    </source>
</evidence>
<accession>A0ABV8GV89</accession>
<dbReference type="GO" id="GO:0008168">
    <property type="term" value="F:methyltransferase activity"/>
    <property type="evidence" value="ECO:0007669"/>
    <property type="project" value="UniProtKB-KW"/>
</dbReference>
<keyword evidence="3 6" id="KW-0489">Methyltransferase</keyword>
<dbReference type="NCBIfam" id="TIGR00406">
    <property type="entry name" value="prmA"/>
    <property type="match status" value="1"/>
</dbReference>
<dbReference type="EC" id="2.1.1.-" evidence="6"/>
<dbReference type="CDD" id="cd02440">
    <property type="entry name" value="AdoMet_MTases"/>
    <property type="match status" value="1"/>
</dbReference>
<proteinExistence type="inferred from homology"/>
<dbReference type="InterPro" id="IPR050078">
    <property type="entry name" value="Ribosomal_L11_MeTrfase_PrmA"/>
</dbReference>
<keyword evidence="4 6" id="KW-0808">Transferase</keyword>
<dbReference type="Proteomes" id="UP001595772">
    <property type="component" value="Unassembled WGS sequence"/>
</dbReference>
<organism evidence="7 8">
    <name type="scientific">Oceanobacillus longus</name>
    <dbReference type="NCBI Taxonomy" id="930120"/>
    <lineage>
        <taxon>Bacteria</taxon>
        <taxon>Bacillati</taxon>
        <taxon>Bacillota</taxon>
        <taxon>Bacilli</taxon>
        <taxon>Bacillales</taxon>
        <taxon>Bacillaceae</taxon>
        <taxon>Oceanobacillus</taxon>
    </lineage>
</organism>
<keyword evidence="7" id="KW-0689">Ribosomal protein</keyword>
<comment type="subcellular location">
    <subcellularLocation>
        <location evidence="6">Cytoplasm</location>
    </subcellularLocation>
</comment>
<feature type="binding site" evidence="6">
    <location>
        <position position="183"/>
    </location>
    <ligand>
        <name>S-adenosyl-L-methionine</name>
        <dbReference type="ChEBI" id="CHEBI:59789"/>
    </ligand>
</feature>
<keyword evidence="7" id="KW-0687">Ribonucleoprotein</keyword>
<gene>
    <name evidence="6 7" type="primary">prmA</name>
    <name evidence="7" type="ORF">ACFOUV_02805</name>
</gene>
<keyword evidence="8" id="KW-1185">Reference proteome</keyword>
<dbReference type="HAMAP" id="MF_00735">
    <property type="entry name" value="Methyltr_PrmA"/>
    <property type="match status" value="1"/>
</dbReference>
<evidence type="ECO:0000256" key="2">
    <source>
        <dbReference type="ARBA" id="ARBA00022490"/>
    </source>
</evidence>
<protein>
    <recommendedName>
        <fullName evidence="6">Ribosomal protein L11 methyltransferase</fullName>
        <shortName evidence="6">L11 Mtase</shortName>
        <ecNumber evidence="6">2.1.1.-</ecNumber>
    </recommendedName>
</protein>
<dbReference type="RefSeq" id="WP_379495245.1">
    <property type="nucleotide sequence ID" value="NZ_JBHSAO010000001.1"/>
</dbReference>
<comment type="similarity">
    <text evidence="1 6">Belongs to the methyltransferase superfamily. PrmA family.</text>
</comment>
<keyword evidence="5 6" id="KW-0949">S-adenosyl-L-methionine</keyword>
<evidence type="ECO:0000256" key="3">
    <source>
        <dbReference type="ARBA" id="ARBA00022603"/>
    </source>
</evidence>
<dbReference type="GO" id="GO:0005840">
    <property type="term" value="C:ribosome"/>
    <property type="evidence" value="ECO:0007669"/>
    <property type="project" value="UniProtKB-KW"/>
</dbReference>
<evidence type="ECO:0000256" key="4">
    <source>
        <dbReference type="ARBA" id="ARBA00022679"/>
    </source>
</evidence>
<dbReference type="InterPro" id="IPR004498">
    <property type="entry name" value="Ribosomal_PrmA_MeTrfase"/>
</dbReference>
<dbReference type="GO" id="GO:0032259">
    <property type="term" value="P:methylation"/>
    <property type="evidence" value="ECO:0007669"/>
    <property type="project" value="UniProtKB-KW"/>
</dbReference>
<comment type="catalytic activity">
    <reaction evidence="6">
        <text>L-lysyl-[protein] + 3 S-adenosyl-L-methionine = N(6),N(6),N(6)-trimethyl-L-lysyl-[protein] + 3 S-adenosyl-L-homocysteine + 3 H(+)</text>
        <dbReference type="Rhea" id="RHEA:54192"/>
        <dbReference type="Rhea" id="RHEA-COMP:9752"/>
        <dbReference type="Rhea" id="RHEA-COMP:13826"/>
        <dbReference type="ChEBI" id="CHEBI:15378"/>
        <dbReference type="ChEBI" id="CHEBI:29969"/>
        <dbReference type="ChEBI" id="CHEBI:57856"/>
        <dbReference type="ChEBI" id="CHEBI:59789"/>
        <dbReference type="ChEBI" id="CHEBI:61961"/>
    </reaction>
</comment>
<comment type="function">
    <text evidence="6">Methylates ribosomal protein L11.</text>
</comment>
<evidence type="ECO:0000256" key="6">
    <source>
        <dbReference type="HAMAP-Rule" id="MF_00735"/>
    </source>
</evidence>
<keyword evidence="2 6" id="KW-0963">Cytoplasm</keyword>
<dbReference type="PIRSF" id="PIRSF000401">
    <property type="entry name" value="RPL11_MTase"/>
    <property type="match status" value="1"/>
</dbReference>
<dbReference type="PANTHER" id="PTHR43648">
    <property type="entry name" value="ELECTRON TRANSFER FLAVOPROTEIN BETA SUBUNIT LYSINE METHYLTRANSFERASE"/>
    <property type="match status" value="1"/>
</dbReference>
<evidence type="ECO:0000313" key="7">
    <source>
        <dbReference type="EMBL" id="MFC4022746.1"/>
    </source>
</evidence>
<sequence length="319" mass="35546">MKWSEISIHTTNEAIEPISNILHETGASGLVIEDPLDLVKVRENVYGEIYDLDPNEYPEEGVRIKAYLPINSFLSETVEEIKQAINNLLIYDIDLGTNQVSLSEINEEEWATAWKKYYKPVKISKKITITPTWEEYSPVSTDEIIIELDPGMAFGTGTHPTTVLSIQALETYLTKEDIVIDVGCGSGVLSIAASKLGAKEVYAYDLDEIAVNSTKLNAKVNQLDQQIVVKQNNLLNNINMTADVIVSNILAEIIVQFVDDAWNNLVDGGLFITSGIIQNKKQLVKDKLVEQGFEIVAVNEMEDWISIVAKKNESTQVNK</sequence>
<comment type="caution">
    <text evidence="7">The sequence shown here is derived from an EMBL/GenBank/DDBJ whole genome shotgun (WGS) entry which is preliminary data.</text>
</comment>
<name>A0ABV8GV89_9BACI</name>
<evidence type="ECO:0000256" key="5">
    <source>
        <dbReference type="ARBA" id="ARBA00022691"/>
    </source>
</evidence>
<reference evidence="8" key="1">
    <citation type="journal article" date="2019" name="Int. J. Syst. Evol. Microbiol.">
        <title>The Global Catalogue of Microorganisms (GCM) 10K type strain sequencing project: providing services to taxonomists for standard genome sequencing and annotation.</title>
        <authorList>
            <consortium name="The Broad Institute Genomics Platform"/>
            <consortium name="The Broad Institute Genome Sequencing Center for Infectious Disease"/>
            <person name="Wu L."/>
            <person name="Ma J."/>
        </authorList>
    </citation>
    <scope>NUCLEOTIDE SEQUENCE [LARGE SCALE GENOMIC DNA]</scope>
    <source>
        <strain evidence="8">IBRC-M 10703</strain>
    </source>
</reference>
<dbReference type="EMBL" id="JBHSAO010000001">
    <property type="protein sequence ID" value="MFC4022746.1"/>
    <property type="molecule type" value="Genomic_DNA"/>
</dbReference>